<gene>
    <name evidence="3" type="ORF">BN1356_02041</name>
</gene>
<dbReference type="Pfam" id="PF03551">
    <property type="entry name" value="PadR"/>
    <property type="match status" value="1"/>
</dbReference>
<dbReference type="InterPro" id="IPR036388">
    <property type="entry name" value="WH-like_DNA-bd_sf"/>
</dbReference>
<evidence type="ECO:0000313" key="4">
    <source>
        <dbReference type="Proteomes" id="UP000198604"/>
    </source>
</evidence>
<dbReference type="EMBL" id="CTEN01000004">
    <property type="protein sequence ID" value="CQR25699.1"/>
    <property type="molecule type" value="Genomic_DNA"/>
</dbReference>
<dbReference type="InterPro" id="IPR018309">
    <property type="entry name" value="Tscrpt_reg_PadR_C"/>
</dbReference>
<dbReference type="PANTHER" id="PTHR43252:SF6">
    <property type="entry name" value="NEGATIVE TRANSCRIPTION REGULATOR PADR"/>
    <property type="match status" value="1"/>
</dbReference>
<name>A0A0E4CTF8_9STRE</name>
<dbReference type="Proteomes" id="UP000198604">
    <property type="component" value="Unassembled WGS sequence"/>
</dbReference>
<sequence>MPKQRILPHIILGVLAASEDRLSGKQITDYVYREIGEFWQVAHSQVYPELKRMVKEGLIEQYAVAGNDKEKHYAMTKAGQDKLEDWLTVPSEETPQQKDIFSLKMFFIRTMDDERIVDHLRGQIKLLEKHLQHLINRKESLFTPDYIANNYGHYLVLERAIARNTAQLDWLHTTLANHKD</sequence>
<accession>A0A0E4CTF8</accession>
<feature type="domain" description="Transcription regulator PadR C-terminal" evidence="2">
    <location>
        <begin position="98"/>
        <end position="177"/>
    </location>
</feature>
<evidence type="ECO:0000313" key="3">
    <source>
        <dbReference type="EMBL" id="CQR25699.1"/>
    </source>
</evidence>
<evidence type="ECO:0000259" key="2">
    <source>
        <dbReference type="Pfam" id="PF10400"/>
    </source>
</evidence>
<keyword evidence="4" id="KW-1185">Reference proteome</keyword>
<dbReference type="STRING" id="1608583.BN1356_02041"/>
<feature type="domain" description="Transcription regulator PadR N-terminal" evidence="1">
    <location>
        <begin position="11"/>
        <end position="84"/>
    </location>
</feature>
<evidence type="ECO:0000259" key="1">
    <source>
        <dbReference type="Pfam" id="PF03551"/>
    </source>
</evidence>
<dbReference type="PANTHER" id="PTHR43252">
    <property type="entry name" value="TRANSCRIPTIONAL REGULATOR YQJI"/>
    <property type="match status" value="1"/>
</dbReference>
<proteinExistence type="predicted"/>
<reference evidence="4" key="1">
    <citation type="submission" date="2015-03" db="EMBL/GenBank/DDBJ databases">
        <authorList>
            <person name="Urmite Genomes"/>
        </authorList>
    </citation>
    <scope>NUCLEOTIDE SEQUENCE [LARGE SCALE GENOMIC DNA]</scope>
    <source>
        <strain evidence="4">FF10</strain>
    </source>
</reference>
<dbReference type="OrthoDB" id="9783723at2"/>
<dbReference type="Gene3D" id="1.10.10.10">
    <property type="entry name" value="Winged helix-like DNA-binding domain superfamily/Winged helix DNA-binding domain"/>
    <property type="match status" value="1"/>
</dbReference>
<dbReference type="Gene3D" id="6.10.140.190">
    <property type="match status" value="1"/>
</dbReference>
<organism evidence="3 4">
    <name type="scientific">Streptococcus varani</name>
    <dbReference type="NCBI Taxonomy" id="1608583"/>
    <lineage>
        <taxon>Bacteria</taxon>
        <taxon>Bacillati</taxon>
        <taxon>Bacillota</taxon>
        <taxon>Bacilli</taxon>
        <taxon>Lactobacillales</taxon>
        <taxon>Streptococcaceae</taxon>
        <taxon>Streptococcus</taxon>
    </lineage>
</organism>
<dbReference type="SUPFAM" id="SSF46785">
    <property type="entry name" value="Winged helix' DNA-binding domain"/>
    <property type="match status" value="1"/>
</dbReference>
<dbReference type="RefSeq" id="WP_093651222.1">
    <property type="nucleotide sequence ID" value="NZ_CTEN01000004.1"/>
</dbReference>
<dbReference type="InterPro" id="IPR036390">
    <property type="entry name" value="WH_DNA-bd_sf"/>
</dbReference>
<protein>
    <submittedName>
        <fullName evidence="3">PadR family transcriptional regulator</fullName>
    </submittedName>
</protein>
<dbReference type="Pfam" id="PF10400">
    <property type="entry name" value="Vir_act_alpha_C"/>
    <property type="match status" value="1"/>
</dbReference>
<dbReference type="AlphaFoldDB" id="A0A0E4CTF8"/>
<dbReference type="InterPro" id="IPR005149">
    <property type="entry name" value="Tscrpt_reg_PadR_N"/>
</dbReference>